<dbReference type="EMBL" id="WHZV01000001">
    <property type="protein sequence ID" value="NEG54777.1"/>
    <property type="molecule type" value="Genomic_DNA"/>
</dbReference>
<feature type="domain" description="Integrase catalytic" evidence="2">
    <location>
        <begin position="145"/>
        <end position="327"/>
    </location>
</feature>
<accession>A0A6L9SQE8</accession>
<protein>
    <submittedName>
        <fullName evidence="3">IS21 family transposase</fullName>
    </submittedName>
</protein>
<gene>
    <name evidence="3" type="ORF">GFD21_03090</name>
</gene>
<dbReference type="InterPro" id="IPR036397">
    <property type="entry name" value="RNaseH_sf"/>
</dbReference>
<dbReference type="GO" id="GO:0015074">
    <property type="term" value="P:DNA integration"/>
    <property type="evidence" value="ECO:0007669"/>
    <property type="project" value="InterPro"/>
</dbReference>
<keyword evidence="4" id="KW-1185">Reference proteome</keyword>
<name>A0A6L9SQE8_9BIFI</name>
<feature type="region of interest" description="Disordered" evidence="1">
    <location>
        <begin position="357"/>
        <end position="540"/>
    </location>
</feature>
<dbReference type="SUPFAM" id="SSF53098">
    <property type="entry name" value="Ribonuclease H-like"/>
    <property type="match status" value="1"/>
</dbReference>
<evidence type="ECO:0000256" key="1">
    <source>
        <dbReference type="SAM" id="MobiDB-lite"/>
    </source>
</evidence>
<evidence type="ECO:0000313" key="4">
    <source>
        <dbReference type="Proteomes" id="UP000483293"/>
    </source>
</evidence>
<dbReference type="AlphaFoldDB" id="A0A6L9SQE8"/>
<feature type="compositionally biased region" description="Basic and acidic residues" evidence="1">
    <location>
        <begin position="425"/>
        <end position="440"/>
    </location>
</feature>
<feature type="compositionally biased region" description="Basic residues" evidence="1">
    <location>
        <begin position="380"/>
        <end position="391"/>
    </location>
</feature>
<dbReference type="GO" id="GO:0003676">
    <property type="term" value="F:nucleic acid binding"/>
    <property type="evidence" value="ECO:0007669"/>
    <property type="project" value="InterPro"/>
</dbReference>
<evidence type="ECO:0000313" key="3">
    <source>
        <dbReference type="EMBL" id="NEG54777.1"/>
    </source>
</evidence>
<dbReference type="PANTHER" id="PTHR35004">
    <property type="entry name" value="TRANSPOSASE RV3428C-RELATED"/>
    <property type="match status" value="1"/>
</dbReference>
<organism evidence="3 4">
    <name type="scientific">Bifidobacterium platyrrhinorum</name>
    <dbReference type="NCBI Taxonomy" id="2661628"/>
    <lineage>
        <taxon>Bacteria</taxon>
        <taxon>Bacillati</taxon>
        <taxon>Actinomycetota</taxon>
        <taxon>Actinomycetes</taxon>
        <taxon>Bifidobacteriales</taxon>
        <taxon>Bifidobacteriaceae</taxon>
        <taxon>Bifidobacterium</taxon>
    </lineage>
</organism>
<dbReference type="InterPro" id="IPR012337">
    <property type="entry name" value="RNaseH-like_sf"/>
</dbReference>
<dbReference type="InterPro" id="IPR001584">
    <property type="entry name" value="Integrase_cat-core"/>
</dbReference>
<reference evidence="3 4" key="1">
    <citation type="submission" date="2019-10" db="EMBL/GenBank/DDBJ databases">
        <title>Bifidobacterium from non-human primates.</title>
        <authorList>
            <person name="Modesto M."/>
        </authorList>
    </citation>
    <scope>NUCLEOTIDE SEQUENCE [LARGE SCALE GENOMIC DNA]</scope>
    <source>
        <strain evidence="3 4">SMA15</strain>
    </source>
</reference>
<dbReference type="NCBIfam" id="NF033546">
    <property type="entry name" value="transpos_IS21"/>
    <property type="match status" value="1"/>
</dbReference>
<dbReference type="PANTHER" id="PTHR35004:SF8">
    <property type="entry name" value="TRANSPOSASE RV3428C-RELATED"/>
    <property type="match status" value="1"/>
</dbReference>
<evidence type="ECO:0000259" key="2">
    <source>
        <dbReference type="PROSITE" id="PS50994"/>
    </source>
</evidence>
<proteinExistence type="predicted"/>
<dbReference type="PROSITE" id="PS50994">
    <property type="entry name" value="INTEGRASE"/>
    <property type="match status" value="1"/>
</dbReference>
<dbReference type="Proteomes" id="UP000483293">
    <property type="component" value="Unassembled WGS sequence"/>
</dbReference>
<feature type="compositionally biased region" description="Basic residues" evidence="1">
    <location>
        <begin position="498"/>
        <end position="534"/>
    </location>
</feature>
<dbReference type="Gene3D" id="3.30.420.10">
    <property type="entry name" value="Ribonuclease H-like superfamily/Ribonuclease H"/>
    <property type="match status" value="1"/>
</dbReference>
<comment type="caution">
    <text evidence="3">The sequence shown here is derived from an EMBL/GenBank/DDBJ whole genome shotgun (WGS) entry which is preliminary data.</text>
</comment>
<sequence length="540" mass="61718">MAGRFVERRPMMAVNWKQIMIMRLKGVSQDRVAGAVRCSKRDVARASGVIREHGVTMETFMGMGDAQVRERWFPAKPRGADASYAQPDMDAYVQRKGAYRKLPVKFLWYDYRRKAEPTGLRTYSYQAFCRMFALRCDQLDVTARLEHRPGEKAFIDWCGDCAHLTDPVTGRRSKVQVLVTVLPYSGLMHVEGFPDQRMDSWLTGVRHALEAFGGVPNILVPDQCATAVDRMPRGSGEVRVNRQFADFAEHYGTAIVPARVVRPRDKALVEAAVNLVEQWVIAPADETGSFRRLEEFNEHALGRAAWLNDRKPQNGGPSRRERFDAGEARMLLPLPAEPFETCRWRKAKVPAILPHPHRAHELLRAPPSGRANPRREAGRHQGHRIRRRRGGRLPLSPARRVRSIRDRPRSHARTAQGHEIALVEGEVRVMGRRDRPRDGNGDTTPARLETRGRAGVRALLEHPEPVAQVRARTRGEGQHGMQPAGPRHQPNRHEAPHPRHPRRRTRRTPGHPRHTGRRARRRRRHRQGAWRRRLQAHESG</sequence>